<proteinExistence type="predicted"/>
<gene>
    <name evidence="4" type="ORF">NCTC12965_07441</name>
</gene>
<evidence type="ECO:0000256" key="2">
    <source>
        <dbReference type="ARBA" id="ARBA00023136"/>
    </source>
</evidence>
<dbReference type="InterPro" id="IPR036942">
    <property type="entry name" value="Beta-barrel_TonB_sf"/>
</dbReference>
<name>A0A4U9WEZ2_SERFO</name>
<keyword evidence="3" id="KW-0998">Cell outer membrane</keyword>
<accession>A0A4U9WEZ2</accession>
<dbReference type="SUPFAM" id="SSF56935">
    <property type="entry name" value="Porins"/>
    <property type="match status" value="1"/>
</dbReference>
<protein>
    <submittedName>
        <fullName evidence="4">ABC-type hemin transport system, periplasmic component</fullName>
    </submittedName>
</protein>
<dbReference type="AlphaFoldDB" id="A0A4U9WEZ2"/>
<organism evidence="4">
    <name type="scientific">Serratia fonticola</name>
    <dbReference type="NCBI Taxonomy" id="47917"/>
    <lineage>
        <taxon>Bacteria</taxon>
        <taxon>Pseudomonadati</taxon>
        <taxon>Pseudomonadota</taxon>
        <taxon>Gammaproteobacteria</taxon>
        <taxon>Enterobacterales</taxon>
        <taxon>Yersiniaceae</taxon>
        <taxon>Serratia</taxon>
    </lineage>
</organism>
<dbReference type="EMBL" id="CABEEZ010000145">
    <property type="protein sequence ID" value="VTR57599.1"/>
    <property type="molecule type" value="Genomic_DNA"/>
</dbReference>
<reference evidence="4" key="1">
    <citation type="submission" date="2019-05" db="EMBL/GenBank/DDBJ databases">
        <authorList>
            <consortium name="Pathogen Informatics"/>
        </authorList>
    </citation>
    <scope>NUCLEOTIDE SEQUENCE [LARGE SCALE GENOMIC DNA]</scope>
    <source>
        <strain evidence="4">NCTC12965</strain>
    </source>
</reference>
<sequence length="91" mass="10439">MGEMYNDSMHFPGNYWVPNPNLRPETSGTTEFGLGLRFDNLVLADDNLQFKSQLFRYRRPRLHQSVRGYSVVAKLTHKISPAPKFGAGMHQ</sequence>
<evidence type="ECO:0000256" key="1">
    <source>
        <dbReference type="ARBA" id="ARBA00004442"/>
    </source>
</evidence>
<evidence type="ECO:0000313" key="4">
    <source>
        <dbReference type="EMBL" id="VTR57599.1"/>
    </source>
</evidence>
<evidence type="ECO:0000256" key="3">
    <source>
        <dbReference type="ARBA" id="ARBA00023237"/>
    </source>
</evidence>
<dbReference type="GO" id="GO:0009279">
    <property type="term" value="C:cell outer membrane"/>
    <property type="evidence" value="ECO:0007669"/>
    <property type="project" value="UniProtKB-SubCell"/>
</dbReference>
<keyword evidence="2" id="KW-0472">Membrane</keyword>
<dbReference type="Gene3D" id="2.40.170.20">
    <property type="entry name" value="TonB-dependent receptor, beta-barrel domain"/>
    <property type="match status" value="1"/>
</dbReference>
<comment type="subcellular location">
    <subcellularLocation>
        <location evidence="1">Cell outer membrane</location>
    </subcellularLocation>
</comment>